<evidence type="ECO:0000256" key="8">
    <source>
        <dbReference type="ARBA" id="ARBA00022723"/>
    </source>
</evidence>
<comment type="similarity">
    <text evidence="14">Belongs to the phosphofructokinase type A (PFKA) family.</text>
</comment>
<sequence length="333" mass="37148">MSIKTQRIAILTSGGDAPGMNAAIYGLVQQAILNNIQPYLVYEGYKGLVEDNIVLANQQEVIDHFFDSGTFIYSARLVEFKDLEIRKKALNNLKAKKIDTLVVIGGDGSYQGAKLLSEMGVNVIAMPGTIDNDVSSSDYTIGFYSALEHITRTIQEIISTSTSHNRVSISEVMGRRCGDLSVYAALATKADLVITPENIKTTQEIVDLVAKRMLEDKKRTMTIIVCEHIYGEDNRDSLKEIAKQINDQLNIKTNVNYLTYGQRGQIPTPMERILAMRFAIKAFEHINQQEYNLVLGLSGDEIKAYNFDQALKKKNPSRIKLIDQSNKINGGFN</sequence>
<evidence type="ECO:0000256" key="10">
    <source>
        <dbReference type="ARBA" id="ARBA00022777"/>
    </source>
</evidence>
<keyword evidence="12" id="KW-0460">Magnesium</keyword>
<evidence type="ECO:0000256" key="1">
    <source>
        <dbReference type="ARBA" id="ARBA00001946"/>
    </source>
</evidence>
<dbReference type="GO" id="GO:0048029">
    <property type="term" value="F:monosaccharide binding"/>
    <property type="evidence" value="ECO:0007669"/>
    <property type="project" value="TreeGrafter"/>
</dbReference>
<dbReference type="Proteomes" id="UP001216384">
    <property type="component" value="Unassembled WGS sequence"/>
</dbReference>
<evidence type="ECO:0000256" key="2">
    <source>
        <dbReference type="ARBA" id="ARBA00002659"/>
    </source>
</evidence>
<name>A0AAW6HNU6_9MOLU</name>
<evidence type="ECO:0000256" key="15">
    <source>
        <dbReference type="ARBA" id="ARBA00048070"/>
    </source>
</evidence>
<keyword evidence="11" id="KW-0067">ATP-binding</keyword>
<comment type="function">
    <text evidence="2">Catalyzes the phosphorylation of D-fructose 6-phosphate to fructose 1,6-bisphosphate by ATP, the first committing step of glycolysis.</text>
</comment>
<dbReference type="EC" id="2.7.1.11" evidence="5"/>
<dbReference type="PANTHER" id="PTHR13697:SF4">
    <property type="entry name" value="ATP-DEPENDENT 6-PHOSPHOFRUCTOKINASE"/>
    <property type="match status" value="1"/>
</dbReference>
<dbReference type="RefSeq" id="WP_255034376.1">
    <property type="nucleotide sequence ID" value="NZ_CP101414.1"/>
</dbReference>
<evidence type="ECO:0000259" key="16">
    <source>
        <dbReference type="Pfam" id="PF00365"/>
    </source>
</evidence>
<keyword evidence="8" id="KW-0479">Metal-binding</keyword>
<dbReference type="GO" id="GO:0030388">
    <property type="term" value="P:fructose 1,6-bisphosphate metabolic process"/>
    <property type="evidence" value="ECO:0007669"/>
    <property type="project" value="TreeGrafter"/>
</dbReference>
<organism evidence="18 19">
    <name type="scientific">Mycoplasma bradburyae</name>
    <dbReference type="NCBI Taxonomy" id="2963128"/>
    <lineage>
        <taxon>Bacteria</taxon>
        <taxon>Bacillati</taxon>
        <taxon>Mycoplasmatota</taxon>
        <taxon>Mollicutes</taxon>
        <taxon>Mycoplasmataceae</taxon>
        <taxon>Mycoplasma</taxon>
    </lineage>
</organism>
<feature type="domain" description="Phosphofructokinase" evidence="16">
    <location>
        <begin position="7"/>
        <end position="286"/>
    </location>
</feature>
<dbReference type="Proteomes" id="UP001220940">
    <property type="component" value="Unassembled WGS sequence"/>
</dbReference>
<comment type="cofactor">
    <cofactor evidence="1">
        <name>Mg(2+)</name>
        <dbReference type="ChEBI" id="CHEBI:18420"/>
    </cofactor>
</comment>
<dbReference type="PIRSF" id="PIRSF000532">
    <property type="entry name" value="ATP_PFK_prok"/>
    <property type="match status" value="1"/>
</dbReference>
<evidence type="ECO:0000313" key="17">
    <source>
        <dbReference type="EMBL" id="MDC4182065.1"/>
    </source>
</evidence>
<dbReference type="GO" id="GO:0042802">
    <property type="term" value="F:identical protein binding"/>
    <property type="evidence" value="ECO:0007669"/>
    <property type="project" value="TreeGrafter"/>
</dbReference>
<dbReference type="EMBL" id="JAJHZM010000012">
    <property type="protein sequence ID" value="MDC4182065.1"/>
    <property type="molecule type" value="Genomic_DNA"/>
</dbReference>
<evidence type="ECO:0000256" key="5">
    <source>
        <dbReference type="ARBA" id="ARBA00012055"/>
    </source>
</evidence>
<keyword evidence="7 18" id="KW-0808">Transferase</keyword>
<evidence type="ECO:0000313" key="19">
    <source>
        <dbReference type="Proteomes" id="UP001216384"/>
    </source>
</evidence>
<dbReference type="Gene3D" id="3.40.50.450">
    <property type="match status" value="1"/>
</dbReference>
<proteinExistence type="inferred from homology"/>
<evidence type="ECO:0000256" key="13">
    <source>
        <dbReference type="ARBA" id="ARBA00023152"/>
    </source>
</evidence>
<dbReference type="GO" id="GO:0005945">
    <property type="term" value="C:6-phosphofructokinase complex"/>
    <property type="evidence" value="ECO:0007669"/>
    <property type="project" value="TreeGrafter"/>
</dbReference>
<dbReference type="InterPro" id="IPR022953">
    <property type="entry name" value="ATP_PFK"/>
</dbReference>
<dbReference type="Gene3D" id="3.40.50.460">
    <property type="entry name" value="Phosphofructokinase domain"/>
    <property type="match status" value="1"/>
</dbReference>
<comment type="subcellular location">
    <subcellularLocation>
        <location evidence="3">Cytoplasm</location>
    </subcellularLocation>
</comment>
<evidence type="ECO:0000256" key="6">
    <source>
        <dbReference type="ARBA" id="ARBA00022490"/>
    </source>
</evidence>
<comment type="pathway">
    <text evidence="4">Carbohydrate degradation; glycolysis; D-glyceraldehyde 3-phosphate and glycerone phosphate from D-glucose: step 3/4.</text>
</comment>
<dbReference type="EMBL" id="JAJHZP010000014">
    <property type="protein sequence ID" value="MDC4183512.1"/>
    <property type="molecule type" value="Genomic_DNA"/>
</dbReference>
<dbReference type="Pfam" id="PF00365">
    <property type="entry name" value="PFK"/>
    <property type="match status" value="1"/>
</dbReference>
<keyword evidence="20" id="KW-1185">Reference proteome</keyword>
<dbReference type="GO" id="GO:0070095">
    <property type="term" value="F:fructose-6-phosphate binding"/>
    <property type="evidence" value="ECO:0007669"/>
    <property type="project" value="TreeGrafter"/>
</dbReference>
<dbReference type="GO" id="GO:0003872">
    <property type="term" value="F:6-phosphofructokinase activity"/>
    <property type="evidence" value="ECO:0007669"/>
    <property type="project" value="UniProtKB-EC"/>
</dbReference>
<dbReference type="GO" id="GO:0005524">
    <property type="term" value="F:ATP binding"/>
    <property type="evidence" value="ECO:0007669"/>
    <property type="project" value="UniProtKB-KW"/>
</dbReference>
<reference evidence="18 20" key="1">
    <citation type="submission" date="2021-11" db="EMBL/GenBank/DDBJ databases">
        <title>Description of Mycoplasma bradburyaesp. nov.from sea birds: a tribute to a great mycoplasmologist.</title>
        <authorList>
            <person name="Ramirez A.S."/>
            <person name="Poveda C."/>
            <person name="Suarez-Perez A."/>
            <person name="Rosales R.S."/>
            <person name="Dijkman R."/>
            <person name="Feberwee A."/>
            <person name="Spergser J."/>
            <person name="Szostak M.P."/>
            <person name="Ressel L."/>
            <person name="Calabuig P."/>
            <person name="Catania S."/>
            <person name="Gobbo F."/>
            <person name="Timofte D."/>
            <person name="Poveda J.B."/>
        </authorList>
    </citation>
    <scope>NUCLEOTIDE SEQUENCE</scope>
    <source>
        <strain evidence="17 20">T158</strain>
        <strain evidence="18">T264</strain>
    </source>
</reference>
<evidence type="ECO:0000313" key="18">
    <source>
        <dbReference type="EMBL" id="MDC4183512.1"/>
    </source>
</evidence>
<comment type="caution">
    <text evidence="18">The sequence shown here is derived from an EMBL/GenBank/DDBJ whole genome shotgun (WGS) entry which is preliminary data.</text>
</comment>
<gene>
    <name evidence="17" type="ORF">LNO68_02565</name>
    <name evidence="18" type="ORF">LNO71_02510</name>
</gene>
<dbReference type="GO" id="GO:0006002">
    <property type="term" value="P:fructose 6-phosphate metabolic process"/>
    <property type="evidence" value="ECO:0007669"/>
    <property type="project" value="InterPro"/>
</dbReference>
<dbReference type="SUPFAM" id="SSF53784">
    <property type="entry name" value="Phosphofructokinase"/>
    <property type="match status" value="1"/>
</dbReference>
<keyword evidence="10" id="KW-0418">Kinase</keyword>
<dbReference type="PRINTS" id="PR00476">
    <property type="entry name" value="PHFRCTKINASE"/>
</dbReference>
<evidence type="ECO:0000256" key="9">
    <source>
        <dbReference type="ARBA" id="ARBA00022741"/>
    </source>
</evidence>
<evidence type="ECO:0000256" key="3">
    <source>
        <dbReference type="ARBA" id="ARBA00004496"/>
    </source>
</evidence>
<dbReference type="InterPro" id="IPR012003">
    <property type="entry name" value="ATP_PFK_prok-type"/>
</dbReference>
<evidence type="ECO:0000256" key="7">
    <source>
        <dbReference type="ARBA" id="ARBA00022679"/>
    </source>
</evidence>
<dbReference type="PANTHER" id="PTHR13697">
    <property type="entry name" value="PHOSPHOFRUCTOKINASE"/>
    <property type="match status" value="1"/>
</dbReference>
<keyword evidence="6" id="KW-0963">Cytoplasm</keyword>
<comment type="catalytic activity">
    <reaction evidence="15">
        <text>beta-D-fructose 6-phosphate + ATP = beta-D-fructose 1,6-bisphosphate + ADP + H(+)</text>
        <dbReference type="Rhea" id="RHEA:16109"/>
        <dbReference type="ChEBI" id="CHEBI:15378"/>
        <dbReference type="ChEBI" id="CHEBI:30616"/>
        <dbReference type="ChEBI" id="CHEBI:32966"/>
        <dbReference type="ChEBI" id="CHEBI:57634"/>
        <dbReference type="ChEBI" id="CHEBI:456216"/>
        <dbReference type="EC" id="2.7.1.11"/>
    </reaction>
</comment>
<dbReference type="NCBIfam" id="NF002872">
    <property type="entry name" value="PRK03202.1"/>
    <property type="match status" value="1"/>
</dbReference>
<evidence type="ECO:0000256" key="4">
    <source>
        <dbReference type="ARBA" id="ARBA00004679"/>
    </source>
</evidence>
<dbReference type="AlphaFoldDB" id="A0AAW6HNU6"/>
<accession>A0AAW6HNU6</accession>
<keyword evidence="13" id="KW-0324">Glycolysis</keyword>
<dbReference type="GO" id="GO:0061621">
    <property type="term" value="P:canonical glycolysis"/>
    <property type="evidence" value="ECO:0007669"/>
    <property type="project" value="TreeGrafter"/>
</dbReference>
<protein>
    <recommendedName>
        <fullName evidence="5">6-phosphofructokinase</fullName>
        <ecNumber evidence="5">2.7.1.11</ecNumber>
    </recommendedName>
</protein>
<dbReference type="InterPro" id="IPR000023">
    <property type="entry name" value="Phosphofructokinase_dom"/>
</dbReference>
<evidence type="ECO:0000313" key="20">
    <source>
        <dbReference type="Proteomes" id="UP001220940"/>
    </source>
</evidence>
<evidence type="ECO:0000256" key="14">
    <source>
        <dbReference type="ARBA" id="ARBA00038478"/>
    </source>
</evidence>
<dbReference type="GO" id="GO:0016208">
    <property type="term" value="F:AMP binding"/>
    <property type="evidence" value="ECO:0007669"/>
    <property type="project" value="TreeGrafter"/>
</dbReference>
<dbReference type="InterPro" id="IPR035966">
    <property type="entry name" value="PKF_sf"/>
</dbReference>
<keyword evidence="9" id="KW-0547">Nucleotide-binding</keyword>
<evidence type="ECO:0000256" key="12">
    <source>
        <dbReference type="ARBA" id="ARBA00022842"/>
    </source>
</evidence>
<evidence type="ECO:0000256" key="11">
    <source>
        <dbReference type="ARBA" id="ARBA00022840"/>
    </source>
</evidence>
<dbReference type="GO" id="GO:0046872">
    <property type="term" value="F:metal ion binding"/>
    <property type="evidence" value="ECO:0007669"/>
    <property type="project" value="UniProtKB-KW"/>
</dbReference>